<organism evidence="2">
    <name type="scientific">Ananas comosus var. bracteatus</name>
    <name type="common">red pineapple</name>
    <dbReference type="NCBI Taxonomy" id="296719"/>
    <lineage>
        <taxon>Eukaryota</taxon>
        <taxon>Viridiplantae</taxon>
        <taxon>Streptophyta</taxon>
        <taxon>Embryophyta</taxon>
        <taxon>Tracheophyta</taxon>
        <taxon>Spermatophyta</taxon>
        <taxon>Magnoliopsida</taxon>
        <taxon>Liliopsida</taxon>
        <taxon>Poales</taxon>
        <taxon>Bromeliaceae</taxon>
        <taxon>Bromelioideae</taxon>
        <taxon>Ananas</taxon>
    </lineage>
</organism>
<name>A0A6V7PS68_ANACO</name>
<evidence type="ECO:0000256" key="1">
    <source>
        <dbReference type="SAM" id="MobiDB-lite"/>
    </source>
</evidence>
<reference evidence="2" key="1">
    <citation type="submission" date="2020-07" db="EMBL/GenBank/DDBJ databases">
        <authorList>
            <person name="Lin J."/>
        </authorList>
    </citation>
    <scope>NUCLEOTIDE SEQUENCE</scope>
</reference>
<feature type="compositionally biased region" description="Polar residues" evidence="1">
    <location>
        <begin position="27"/>
        <end position="49"/>
    </location>
</feature>
<gene>
    <name evidence="2" type="ORF">CB5_LOCUS16852</name>
</gene>
<feature type="compositionally biased region" description="Basic and acidic residues" evidence="1">
    <location>
        <begin position="50"/>
        <end position="65"/>
    </location>
</feature>
<protein>
    <submittedName>
        <fullName evidence="2">Uncharacterized protein</fullName>
    </submittedName>
</protein>
<feature type="region of interest" description="Disordered" evidence="1">
    <location>
        <begin position="26"/>
        <end position="65"/>
    </location>
</feature>
<proteinExistence type="predicted"/>
<evidence type="ECO:0000313" key="2">
    <source>
        <dbReference type="EMBL" id="CAD1833641.1"/>
    </source>
</evidence>
<dbReference type="EMBL" id="LR862151">
    <property type="protein sequence ID" value="CAD1833641.1"/>
    <property type="molecule type" value="Genomic_DNA"/>
</dbReference>
<accession>A0A6V7PS68</accession>
<sequence>MHVLFNESNVGVDSYDEEVDELKKMMSRTSIQSTSKDNKSLESSQNDVETASKEGEKPSKDDEIIPRNWKHNAAIATLTERGHPGFARAEQTWQRSSALPLPWLGCASSPEPGDPPRPVAAASAAAAAASVNYGYLDLLGLSRASEVSLRTAAPWTTSATFSEALATLPVRRCRPSESRPPPRALGAAAPACRPSQALAATPEPWPPLLSPAASFLLLRPLGNPPLTSPTCPAAAGAAAALEPEPDLVRAWQHIDSFVVCFDLGDRGSALYALASGFGQGTGLFLPVFVLSISA</sequence>
<dbReference type="AlphaFoldDB" id="A0A6V7PS68"/>